<dbReference type="AlphaFoldDB" id="A0AAX1QP20"/>
<evidence type="ECO:0000313" key="3">
    <source>
        <dbReference type="Proteomes" id="UP000250997"/>
    </source>
</evidence>
<name>A0AAX1QP20_9FIRM</name>
<evidence type="ECO:0000259" key="1">
    <source>
        <dbReference type="Pfam" id="PF01936"/>
    </source>
</evidence>
<feature type="domain" description="NYN" evidence="1">
    <location>
        <begin position="37"/>
        <end position="171"/>
    </location>
</feature>
<organism evidence="2 3">
    <name type="scientific">Faecalibacterium prausnitzii</name>
    <dbReference type="NCBI Taxonomy" id="853"/>
    <lineage>
        <taxon>Bacteria</taxon>
        <taxon>Bacillati</taxon>
        <taxon>Bacillota</taxon>
        <taxon>Clostridia</taxon>
        <taxon>Eubacteriales</taxon>
        <taxon>Oscillospiraceae</taxon>
        <taxon>Faecalibacterium</taxon>
    </lineage>
</organism>
<dbReference type="InterPro" id="IPR021139">
    <property type="entry name" value="NYN"/>
</dbReference>
<gene>
    <name evidence="2" type="ORF">C4N27_00400</name>
</gene>
<dbReference type="Gene3D" id="3.40.50.1010">
    <property type="entry name" value="5'-nuclease"/>
    <property type="match status" value="1"/>
</dbReference>
<protein>
    <submittedName>
        <fullName evidence="2">NYN domain-containing protein</fullName>
    </submittedName>
</protein>
<sequence length="181" mass="20368">MGKCVYVDNSNVWIEGKYHSAVAKGMVADVYEAHDNKICDMPWAYDFGKLLDIVCCGDISDIKRAVLYGSRPTDNDSLWNAAKKAGFEVFTPTRNAKNKEKRVDTGFDKEVLKDLYTGVIEPDDEIILVVGDSDHYPVAEAIIEEGKRYTLAFWDNASELMKADSENFISLNSHIKDLECK</sequence>
<proteinExistence type="predicted"/>
<dbReference type="EMBL" id="PRLA01000001">
    <property type="protein sequence ID" value="RAW52646.1"/>
    <property type="molecule type" value="Genomic_DNA"/>
</dbReference>
<reference evidence="2 3" key="1">
    <citation type="submission" date="2018-02" db="EMBL/GenBank/DDBJ databases">
        <title>Complete genome sequencing of Faecalibacterium prausnitzii strains isolated from the human gut.</title>
        <authorList>
            <person name="Fitzgerald B.C."/>
            <person name="Shkoporov A.N."/>
            <person name="Ross P.R."/>
            <person name="Hill C."/>
        </authorList>
    </citation>
    <scope>NUCLEOTIDE SEQUENCE [LARGE SCALE GENOMIC DNA]</scope>
    <source>
        <strain evidence="2 3">APC942/18-1</strain>
    </source>
</reference>
<dbReference type="Proteomes" id="UP000250997">
    <property type="component" value="Unassembled WGS sequence"/>
</dbReference>
<comment type="caution">
    <text evidence="2">The sequence shown here is derived from an EMBL/GenBank/DDBJ whole genome shotgun (WGS) entry which is preliminary data.</text>
</comment>
<dbReference type="GO" id="GO:0004540">
    <property type="term" value="F:RNA nuclease activity"/>
    <property type="evidence" value="ECO:0007669"/>
    <property type="project" value="InterPro"/>
</dbReference>
<evidence type="ECO:0000313" key="2">
    <source>
        <dbReference type="EMBL" id="RAW52646.1"/>
    </source>
</evidence>
<dbReference type="Pfam" id="PF01936">
    <property type="entry name" value="NYN"/>
    <property type="match status" value="1"/>
</dbReference>
<accession>A0AAX1QP20</accession>
<dbReference type="RefSeq" id="WP_158396874.1">
    <property type="nucleotide sequence ID" value="NZ_CP026548.1"/>
</dbReference>